<dbReference type="EMBL" id="JXNT01000007">
    <property type="protein sequence ID" value="ODM17707.1"/>
    <property type="molecule type" value="Genomic_DNA"/>
</dbReference>
<evidence type="ECO:0000256" key="6">
    <source>
        <dbReference type="ARBA" id="ARBA00023242"/>
    </source>
</evidence>
<keyword evidence="10" id="KW-1185">Reference proteome</keyword>
<dbReference type="OrthoDB" id="510958at2759"/>
<feature type="region of interest" description="Disordered" evidence="7">
    <location>
        <begin position="1"/>
        <end position="78"/>
    </location>
</feature>
<dbReference type="Pfam" id="PF13867">
    <property type="entry name" value="SAP30_Sin3_bdg"/>
    <property type="match status" value="1"/>
</dbReference>
<proteinExistence type="inferred from homology"/>
<feature type="region of interest" description="Disordered" evidence="7">
    <location>
        <begin position="158"/>
        <end position="182"/>
    </location>
</feature>
<accession>A0A1E3B9U3</accession>
<dbReference type="InterPro" id="IPR024145">
    <property type="entry name" value="His_deAcase_SAP30/SAP30L"/>
</dbReference>
<dbReference type="GO" id="GO:0005634">
    <property type="term" value="C:nucleus"/>
    <property type="evidence" value="ECO:0007669"/>
    <property type="project" value="UniProtKB-SubCell"/>
</dbReference>
<keyword evidence="4" id="KW-0805">Transcription regulation</keyword>
<evidence type="ECO:0000259" key="8">
    <source>
        <dbReference type="Pfam" id="PF13867"/>
    </source>
</evidence>
<gene>
    <name evidence="9" type="ORF">SI65_06495</name>
</gene>
<dbReference type="PANTHER" id="PTHR13286">
    <property type="entry name" value="SAP30"/>
    <property type="match status" value="1"/>
</dbReference>
<comment type="similarity">
    <text evidence="2">Belongs to the SAP30 family.</text>
</comment>
<dbReference type="VEuPathDB" id="FungiDB:SI65_06495"/>
<evidence type="ECO:0000256" key="5">
    <source>
        <dbReference type="ARBA" id="ARBA00023163"/>
    </source>
</evidence>
<evidence type="ECO:0000256" key="4">
    <source>
        <dbReference type="ARBA" id="ARBA00023015"/>
    </source>
</evidence>
<keyword evidence="3" id="KW-0678">Repressor</keyword>
<name>A0A1E3B9U3_ASPCR</name>
<comment type="caution">
    <text evidence="9">The sequence shown here is derived from an EMBL/GenBank/DDBJ whole genome shotgun (WGS) entry which is preliminary data.</text>
</comment>
<dbReference type="STRING" id="573508.A0A1E3B9U3"/>
<evidence type="ECO:0000256" key="7">
    <source>
        <dbReference type="SAM" id="MobiDB-lite"/>
    </source>
</evidence>
<dbReference type="PANTHER" id="PTHR13286:SF23">
    <property type="entry name" value="HISTONE DEACETYLASE COMPLEX SUBUNIT SAP30 SIN3 BINDING DOMAIN-CONTAINING PROTEIN"/>
    <property type="match status" value="1"/>
</dbReference>
<evidence type="ECO:0000313" key="9">
    <source>
        <dbReference type="EMBL" id="ODM17707.1"/>
    </source>
</evidence>
<evidence type="ECO:0000256" key="3">
    <source>
        <dbReference type="ARBA" id="ARBA00022491"/>
    </source>
</evidence>
<dbReference type="InterPro" id="IPR025718">
    <property type="entry name" value="SAP30_Sin3-bd"/>
</dbReference>
<dbReference type="Gene3D" id="6.10.160.20">
    <property type="match status" value="1"/>
</dbReference>
<dbReference type="InterPro" id="IPR038291">
    <property type="entry name" value="SAP30_C_sf"/>
</dbReference>
<organism evidence="9 10">
    <name type="scientific">Aspergillus cristatus</name>
    <name type="common">Chinese Fuzhuan brick tea-fermentation fungus</name>
    <name type="synonym">Eurotium cristatum</name>
    <dbReference type="NCBI Taxonomy" id="573508"/>
    <lineage>
        <taxon>Eukaryota</taxon>
        <taxon>Fungi</taxon>
        <taxon>Dikarya</taxon>
        <taxon>Ascomycota</taxon>
        <taxon>Pezizomycotina</taxon>
        <taxon>Eurotiomycetes</taxon>
        <taxon>Eurotiomycetidae</taxon>
        <taxon>Eurotiales</taxon>
        <taxon>Aspergillaceae</taxon>
        <taxon>Aspergillus</taxon>
        <taxon>Aspergillus subgen. Aspergillus</taxon>
    </lineage>
</organism>
<feature type="domain" description="Histone deacetylase complex subunit SAP30 Sin3 binding" evidence="8">
    <location>
        <begin position="190"/>
        <end position="224"/>
    </location>
</feature>
<dbReference type="Proteomes" id="UP000094569">
    <property type="component" value="Unassembled WGS sequence"/>
</dbReference>
<evidence type="ECO:0000313" key="10">
    <source>
        <dbReference type="Proteomes" id="UP000094569"/>
    </source>
</evidence>
<evidence type="ECO:0000256" key="2">
    <source>
        <dbReference type="ARBA" id="ARBA00006283"/>
    </source>
</evidence>
<comment type="subcellular location">
    <subcellularLocation>
        <location evidence="1">Nucleus</location>
    </subcellularLocation>
</comment>
<sequence length="252" mass="27554">MAPPRQQRTATVADDSRSEASSGPREPKTTTSKGRKGANGTNSSSRADGRASAAVNAATANVTSAPAQQQPPEELPNIPWSDMPLDILHSYRHAYNLPIPSAYSKTYSHILLSQGIGLRSPTSIAVQRSQILAQHPHAHPQPASSSSSSATANGIIHRSHNRNRNHSSRKHNNASPYNEKDTLNRIIGQSRVSKEHLALAVRKHFNSAGLAEQETIARFLYKVREEGKGRQFRLSAAPLAVYIHDTHDVFWI</sequence>
<protein>
    <recommendedName>
        <fullName evidence="8">Histone deacetylase complex subunit SAP30 Sin3 binding domain-containing protein</fullName>
    </recommendedName>
</protein>
<feature type="compositionally biased region" description="Basic residues" evidence="7">
    <location>
        <begin position="158"/>
        <end position="172"/>
    </location>
</feature>
<reference evidence="9 10" key="1">
    <citation type="journal article" date="2016" name="BMC Genomics">
        <title>Comparative genomic and transcriptomic analyses of the Fuzhuan brick tea-fermentation fungus Aspergillus cristatus.</title>
        <authorList>
            <person name="Ge Y."/>
            <person name="Wang Y."/>
            <person name="Liu Y."/>
            <person name="Tan Y."/>
            <person name="Ren X."/>
            <person name="Zhang X."/>
            <person name="Hyde K.D."/>
            <person name="Liu Y."/>
            <person name="Liu Z."/>
        </authorList>
    </citation>
    <scope>NUCLEOTIDE SEQUENCE [LARGE SCALE GENOMIC DNA]</scope>
    <source>
        <strain evidence="9 10">GZAAS20.1005</strain>
    </source>
</reference>
<feature type="compositionally biased region" description="Polar residues" evidence="7">
    <location>
        <begin position="1"/>
        <end position="10"/>
    </location>
</feature>
<feature type="compositionally biased region" description="Low complexity" evidence="7">
    <location>
        <begin position="43"/>
        <end position="72"/>
    </location>
</feature>
<keyword evidence="5" id="KW-0804">Transcription</keyword>
<evidence type="ECO:0000256" key="1">
    <source>
        <dbReference type="ARBA" id="ARBA00004123"/>
    </source>
</evidence>
<keyword evidence="6" id="KW-0539">Nucleus</keyword>
<dbReference type="AlphaFoldDB" id="A0A1E3B9U3"/>